<dbReference type="AlphaFoldDB" id="A0A9D2TC02"/>
<feature type="signal peptide" evidence="1">
    <location>
        <begin position="1"/>
        <end position="21"/>
    </location>
</feature>
<dbReference type="Proteomes" id="UP000823886">
    <property type="component" value="Unassembled WGS sequence"/>
</dbReference>
<organism evidence="2 3">
    <name type="scientific">Candidatus Blautia merdavium</name>
    <dbReference type="NCBI Taxonomy" id="2838494"/>
    <lineage>
        <taxon>Bacteria</taxon>
        <taxon>Bacillati</taxon>
        <taxon>Bacillota</taxon>
        <taxon>Clostridia</taxon>
        <taxon>Lachnospirales</taxon>
        <taxon>Lachnospiraceae</taxon>
        <taxon>Blautia</taxon>
    </lineage>
</organism>
<name>A0A9D2TC02_9FIRM</name>
<gene>
    <name evidence="2" type="ORF">H9753_11890</name>
</gene>
<evidence type="ECO:0000313" key="3">
    <source>
        <dbReference type="Proteomes" id="UP000823886"/>
    </source>
</evidence>
<dbReference type="EMBL" id="DWVZ01000154">
    <property type="protein sequence ID" value="HJC64299.1"/>
    <property type="molecule type" value="Genomic_DNA"/>
</dbReference>
<dbReference type="PROSITE" id="PS51257">
    <property type="entry name" value="PROKAR_LIPOPROTEIN"/>
    <property type="match status" value="1"/>
</dbReference>
<feature type="chain" id="PRO_5039502196" evidence="1">
    <location>
        <begin position="22"/>
        <end position="137"/>
    </location>
</feature>
<reference evidence="2" key="2">
    <citation type="submission" date="2021-04" db="EMBL/GenBank/DDBJ databases">
        <authorList>
            <person name="Gilroy R."/>
        </authorList>
    </citation>
    <scope>NUCLEOTIDE SEQUENCE</scope>
    <source>
        <strain evidence="2">ChiBcec2-3848</strain>
    </source>
</reference>
<sequence length="137" mass="15256">MKKIITLLLFAVLAVTLYGCSQTKDTKDTPRQTEEIEIIEVYRYEGVPAAAEKKILTEQTETADLYRQLPLTDSTKDKESAAGAAVISFRVNFRDGTKEEVVCPLDTSENSEKLDAIWNSISSEAKDAEPDELPILE</sequence>
<evidence type="ECO:0000313" key="2">
    <source>
        <dbReference type="EMBL" id="HJC64299.1"/>
    </source>
</evidence>
<proteinExistence type="predicted"/>
<protein>
    <submittedName>
        <fullName evidence="2">Uncharacterized protein</fullName>
    </submittedName>
</protein>
<reference evidence="2" key="1">
    <citation type="journal article" date="2021" name="PeerJ">
        <title>Extensive microbial diversity within the chicken gut microbiome revealed by metagenomics and culture.</title>
        <authorList>
            <person name="Gilroy R."/>
            <person name="Ravi A."/>
            <person name="Getino M."/>
            <person name="Pursley I."/>
            <person name="Horton D.L."/>
            <person name="Alikhan N.F."/>
            <person name="Baker D."/>
            <person name="Gharbi K."/>
            <person name="Hall N."/>
            <person name="Watson M."/>
            <person name="Adriaenssens E.M."/>
            <person name="Foster-Nyarko E."/>
            <person name="Jarju S."/>
            <person name="Secka A."/>
            <person name="Antonio M."/>
            <person name="Oren A."/>
            <person name="Chaudhuri R.R."/>
            <person name="La Ragione R."/>
            <person name="Hildebrand F."/>
            <person name="Pallen M.J."/>
        </authorList>
    </citation>
    <scope>NUCLEOTIDE SEQUENCE</scope>
    <source>
        <strain evidence="2">ChiBcec2-3848</strain>
    </source>
</reference>
<evidence type="ECO:0000256" key="1">
    <source>
        <dbReference type="SAM" id="SignalP"/>
    </source>
</evidence>
<comment type="caution">
    <text evidence="2">The sequence shown here is derived from an EMBL/GenBank/DDBJ whole genome shotgun (WGS) entry which is preliminary data.</text>
</comment>
<accession>A0A9D2TC02</accession>
<keyword evidence="1" id="KW-0732">Signal</keyword>